<dbReference type="PANTHER" id="PTHR43547">
    <property type="entry name" value="TWO-COMPONENT HISTIDINE KINASE"/>
    <property type="match status" value="1"/>
</dbReference>
<dbReference type="Gene3D" id="3.40.50.2300">
    <property type="match status" value="1"/>
</dbReference>
<dbReference type="PROSITE" id="PS50109">
    <property type="entry name" value="HIS_KIN"/>
    <property type="match status" value="1"/>
</dbReference>
<dbReference type="SUPFAM" id="SSF55874">
    <property type="entry name" value="ATPase domain of HSP90 chaperone/DNA topoisomerase II/histidine kinase"/>
    <property type="match status" value="1"/>
</dbReference>
<keyword evidence="6" id="KW-0804">Transcription</keyword>
<evidence type="ECO:0000256" key="8">
    <source>
        <dbReference type="SAM" id="Phobius"/>
    </source>
</evidence>
<dbReference type="Pfam" id="PF07495">
    <property type="entry name" value="Y_Y_Y"/>
    <property type="match status" value="1"/>
</dbReference>
<dbReference type="InterPro" id="IPR018062">
    <property type="entry name" value="HTH_AraC-typ_CS"/>
</dbReference>
<dbReference type="InterPro" id="IPR009057">
    <property type="entry name" value="Homeodomain-like_sf"/>
</dbReference>
<dbReference type="Gene3D" id="2.60.40.10">
    <property type="entry name" value="Immunoglobulins"/>
    <property type="match status" value="1"/>
</dbReference>
<evidence type="ECO:0000256" key="1">
    <source>
        <dbReference type="ARBA" id="ARBA00000085"/>
    </source>
</evidence>
<feature type="domain" description="Response regulatory" evidence="12">
    <location>
        <begin position="1214"/>
        <end position="1329"/>
    </location>
</feature>
<dbReference type="PANTHER" id="PTHR43547:SF2">
    <property type="entry name" value="HYBRID SIGNAL TRANSDUCTION HISTIDINE KINASE C"/>
    <property type="match status" value="1"/>
</dbReference>
<dbReference type="PRINTS" id="PR00344">
    <property type="entry name" value="BCTRLSENSOR"/>
</dbReference>
<dbReference type="Pfam" id="PF00512">
    <property type="entry name" value="HisKA"/>
    <property type="match status" value="1"/>
</dbReference>
<dbReference type="SUPFAM" id="SSF47384">
    <property type="entry name" value="Homodimeric domain of signal transducing histidine kinase"/>
    <property type="match status" value="1"/>
</dbReference>
<comment type="catalytic activity">
    <reaction evidence="1">
        <text>ATP + protein L-histidine = ADP + protein N-phospho-L-histidine.</text>
        <dbReference type="EC" id="2.7.13.3"/>
    </reaction>
</comment>
<evidence type="ECO:0000256" key="7">
    <source>
        <dbReference type="PROSITE-ProRule" id="PRU00169"/>
    </source>
</evidence>
<gene>
    <name evidence="13" type="ORF">H9625_12055</name>
</gene>
<feature type="domain" description="Histidine kinase" evidence="11">
    <location>
        <begin position="953"/>
        <end position="1169"/>
    </location>
</feature>
<dbReference type="InterPro" id="IPR005467">
    <property type="entry name" value="His_kinase_dom"/>
</dbReference>
<dbReference type="Pfam" id="PF00072">
    <property type="entry name" value="Response_reg"/>
    <property type="match status" value="1"/>
</dbReference>
<dbReference type="SMART" id="SM00448">
    <property type="entry name" value="REC"/>
    <property type="match status" value="1"/>
</dbReference>
<evidence type="ECO:0000256" key="6">
    <source>
        <dbReference type="ARBA" id="ARBA00023163"/>
    </source>
</evidence>
<keyword evidence="8" id="KW-0812">Transmembrane</keyword>
<evidence type="ECO:0000256" key="5">
    <source>
        <dbReference type="ARBA" id="ARBA00023125"/>
    </source>
</evidence>
<evidence type="ECO:0000313" key="13">
    <source>
        <dbReference type="EMBL" id="MBD8041156.1"/>
    </source>
</evidence>
<dbReference type="InterPro" id="IPR011110">
    <property type="entry name" value="Reg_prop"/>
</dbReference>
<dbReference type="Pfam" id="PF02518">
    <property type="entry name" value="HATPase_c"/>
    <property type="match status" value="1"/>
</dbReference>
<dbReference type="InterPro" id="IPR003594">
    <property type="entry name" value="HATPase_dom"/>
</dbReference>
<dbReference type="Gene3D" id="1.10.287.130">
    <property type="match status" value="1"/>
</dbReference>
<evidence type="ECO:0000259" key="10">
    <source>
        <dbReference type="PROSITE" id="PS01124"/>
    </source>
</evidence>
<dbReference type="InterPro" id="IPR004358">
    <property type="entry name" value="Sig_transdc_His_kin-like_C"/>
</dbReference>
<dbReference type="InterPro" id="IPR011123">
    <property type="entry name" value="Y_Y_Y"/>
</dbReference>
<sequence length="1477" mass="168884">MKTIFCYIFLSLLTFLPVRAQLNCTFTHYSQENGLSENTVMAMVQDHDGMLWFATWDGINRFDGYDFQVYKARKSNEVEWASNRIDYLYVDAKGNIWCIAYDGHVFRFDKRRETFDEILSQEPESNLVITNIVTLKNGTVWLLAGNDGGIRITPATSQQKEGQKTYLSSACGEKGTRIYNIHLDSKGREWLLSENGLLRIDPDGKETSYFADTHPRKRQQEQPFFDVLEVEGMLWFTSRQGRVWIYNTNNDIFTLKELPIQDNIIAIRQLKDGRMVFAAPKQGILITDTQTESIYFYGAKQGFDFASSPIISIYVDSHDEIWAGVDRSGCVCHLNPDEKQLKVEQIKVEKDPADRSIPVFSICENRDGNLWVHPVGGGLSWFDRDSGRLLPFYDEAGSNEWRFSNKLHAMMTDRQGNLWLGTHSKGLEKVSFFDNEFRLYKPLACHYDTHANQVRALCEDSQKRIWIGTRDGKITIFNIDMAPLGYLTADGRISSSGTPFITPAYRIMEDSHGTVWIASKGGGIIRLEPQEGNKSYRPTHYTYDANDIYSLSHNSAYDICEDGKGRLWIATFGGGINCMEPQADGSYRFINFRNNLKSYPMERCYKARALQRDANGTMWIATSNGLLSFDEDFTRPEAISFHLHARTPGDPESLSNNDIYDILLTGKKHLFFATFGGGLNKLKDIDHKGKARFSSYNTTSGLPTDVLVSLAEDEKGNIWIGTESGLSRMDTHKHRFDNFLRRELGEELAFEENTAMVLTDGRLLFGSNRGVLVYRPEEVKTNNYVPEIIFAGLKIANENIMPKAGTVLPESLNSLGSLVLPHTKNTIALSFAALDMNFPENIKYAYMLEGFDEEWNYVGKQRTATYTNLPQGEYTFRIRSTNGAGIWVNNERHLPITVQPAFWETPIAYGLYVIVFLGILLGGAYILFIIYRLKHEVSVEQQVTDIKLRFFTNISHELRTPLTLIEGPLSYILKRNDLTHEVREQLQVVERNTHRMLRLVNQILDFRKIQNNKMKLCVEQVDIVPFVRKIMENFESLAESNKIDFIFESEQPSLKLWVDVDKVEKIIFNLLSNAFKYTPQGKSIKVFIHENEKSIVIGVQDQGIGIPESMKKSLFVRFEALLDKHLMGNSTGIGLSLAKELADLHHADIHVDSKEGEGSCFTIEFQKGKEHFGEQVEFIVSDNVELSSESNLPEIKQEPQVENTLSGTITDRKTMLLVEDNLELRFFLRNIFNEEFQTIEASNGTEGVEKARKYIPDIIISDIMMPEKDGITLTKELKSDMSTSHIPIVLLTAKTDMDSKLQSMELGVDSYITKPFSAVYLKARVDNLLMRRKRLRQFYSEHLMNTNAPATEEEAKVEKEVQNSISPQDKLFMDHLTEFMEKNLDNGDLIVDDLVKEMAVSRSVFFKKLKSLTGFAPIEFIKEMRVKRAAQLIESGEFNMTQIAYMVGINDPRYFSKCFKQRFGMTPTEYKEKARKK</sequence>
<dbReference type="InterPro" id="IPR011006">
    <property type="entry name" value="CheY-like_superfamily"/>
</dbReference>
<name>A0ABR8YAN4_9BACT</name>
<dbReference type="SUPFAM" id="SSF63829">
    <property type="entry name" value="Calcium-dependent phosphotriesterase"/>
    <property type="match status" value="1"/>
</dbReference>
<dbReference type="PROSITE" id="PS50110">
    <property type="entry name" value="RESPONSE_REGULATORY"/>
    <property type="match status" value="1"/>
</dbReference>
<keyword evidence="9" id="KW-0732">Signal</keyword>
<keyword evidence="8" id="KW-1133">Transmembrane helix</keyword>
<evidence type="ECO:0000259" key="11">
    <source>
        <dbReference type="PROSITE" id="PS50109"/>
    </source>
</evidence>
<evidence type="ECO:0000256" key="9">
    <source>
        <dbReference type="SAM" id="SignalP"/>
    </source>
</evidence>
<dbReference type="Gene3D" id="1.10.10.60">
    <property type="entry name" value="Homeodomain-like"/>
    <property type="match status" value="1"/>
</dbReference>
<organism evidence="13 14">
    <name type="scientific">Phocaeicola intestinalis</name>
    <dbReference type="NCBI Taxonomy" id="2762212"/>
    <lineage>
        <taxon>Bacteria</taxon>
        <taxon>Pseudomonadati</taxon>
        <taxon>Bacteroidota</taxon>
        <taxon>Bacteroidia</taxon>
        <taxon>Bacteroidales</taxon>
        <taxon>Bacteroidaceae</taxon>
        <taxon>Phocaeicola</taxon>
    </lineage>
</organism>
<feature type="transmembrane region" description="Helical" evidence="8">
    <location>
        <begin position="909"/>
        <end position="931"/>
    </location>
</feature>
<dbReference type="InterPro" id="IPR003661">
    <property type="entry name" value="HisK_dim/P_dom"/>
</dbReference>
<keyword evidence="5" id="KW-0238">DNA-binding</keyword>
<dbReference type="CDD" id="cd17574">
    <property type="entry name" value="REC_OmpR"/>
    <property type="match status" value="1"/>
</dbReference>
<dbReference type="RefSeq" id="WP_191764519.1">
    <property type="nucleotide sequence ID" value="NZ_JACSPP010000041.1"/>
</dbReference>
<dbReference type="SMART" id="SM00388">
    <property type="entry name" value="HisKA"/>
    <property type="match status" value="1"/>
</dbReference>
<dbReference type="PROSITE" id="PS00041">
    <property type="entry name" value="HTH_ARAC_FAMILY_1"/>
    <property type="match status" value="1"/>
</dbReference>
<feature type="domain" description="HTH araC/xylS-type" evidence="10">
    <location>
        <begin position="1374"/>
        <end position="1473"/>
    </location>
</feature>
<evidence type="ECO:0000313" key="14">
    <source>
        <dbReference type="Proteomes" id="UP000620874"/>
    </source>
</evidence>
<dbReference type="PROSITE" id="PS01124">
    <property type="entry name" value="HTH_ARAC_FAMILY_2"/>
    <property type="match status" value="1"/>
</dbReference>
<dbReference type="InterPro" id="IPR001789">
    <property type="entry name" value="Sig_transdc_resp-reg_receiver"/>
</dbReference>
<dbReference type="InterPro" id="IPR036890">
    <property type="entry name" value="HATPase_C_sf"/>
</dbReference>
<keyword evidence="14" id="KW-1185">Reference proteome</keyword>
<dbReference type="SUPFAM" id="SSF46689">
    <property type="entry name" value="Homeodomain-like"/>
    <property type="match status" value="1"/>
</dbReference>
<dbReference type="CDD" id="cd00082">
    <property type="entry name" value="HisKA"/>
    <property type="match status" value="1"/>
</dbReference>
<dbReference type="SMART" id="SM00387">
    <property type="entry name" value="HATPase_c"/>
    <property type="match status" value="1"/>
</dbReference>
<dbReference type="InterPro" id="IPR013783">
    <property type="entry name" value="Ig-like_fold"/>
</dbReference>
<feature type="chain" id="PRO_5045407549" description="histidine kinase" evidence="9">
    <location>
        <begin position="21"/>
        <end position="1477"/>
    </location>
</feature>
<keyword evidence="3 7" id="KW-0597">Phosphoprotein</keyword>
<dbReference type="SMART" id="SM00342">
    <property type="entry name" value="HTH_ARAC"/>
    <property type="match status" value="1"/>
</dbReference>
<evidence type="ECO:0000256" key="2">
    <source>
        <dbReference type="ARBA" id="ARBA00012438"/>
    </source>
</evidence>
<keyword evidence="4" id="KW-0805">Transcription regulation</keyword>
<dbReference type="Pfam" id="PF07494">
    <property type="entry name" value="Reg_prop"/>
    <property type="match status" value="4"/>
</dbReference>
<keyword evidence="8" id="KW-0472">Membrane</keyword>
<dbReference type="InterPro" id="IPR015943">
    <property type="entry name" value="WD40/YVTN_repeat-like_dom_sf"/>
</dbReference>
<dbReference type="SUPFAM" id="SSF52172">
    <property type="entry name" value="CheY-like"/>
    <property type="match status" value="1"/>
</dbReference>
<evidence type="ECO:0000256" key="3">
    <source>
        <dbReference type="ARBA" id="ARBA00022553"/>
    </source>
</evidence>
<dbReference type="SUPFAM" id="SSF101898">
    <property type="entry name" value="NHL repeat"/>
    <property type="match status" value="2"/>
</dbReference>
<feature type="signal peptide" evidence="9">
    <location>
        <begin position="1"/>
        <end position="20"/>
    </location>
</feature>
<dbReference type="Pfam" id="PF12833">
    <property type="entry name" value="HTH_18"/>
    <property type="match status" value="1"/>
</dbReference>
<dbReference type="InterPro" id="IPR036097">
    <property type="entry name" value="HisK_dim/P_sf"/>
</dbReference>
<dbReference type="Gene3D" id="3.30.565.10">
    <property type="entry name" value="Histidine kinase-like ATPase, C-terminal domain"/>
    <property type="match status" value="1"/>
</dbReference>
<evidence type="ECO:0000259" key="12">
    <source>
        <dbReference type="PROSITE" id="PS50110"/>
    </source>
</evidence>
<feature type="modified residue" description="4-aspartylphosphate" evidence="7">
    <location>
        <position position="1262"/>
    </location>
</feature>
<proteinExistence type="predicted"/>
<reference evidence="13 14" key="1">
    <citation type="submission" date="2020-08" db="EMBL/GenBank/DDBJ databases">
        <title>A Genomic Blueprint of the Chicken Gut Microbiome.</title>
        <authorList>
            <person name="Gilroy R."/>
            <person name="Ravi A."/>
            <person name="Getino M."/>
            <person name="Pursley I."/>
            <person name="Horton D.L."/>
            <person name="Alikhan N.-F."/>
            <person name="Baker D."/>
            <person name="Gharbi K."/>
            <person name="Hall N."/>
            <person name="Watson M."/>
            <person name="Adriaenssens E.M."/>
            <person name="Foster-Nyarko E."/>
            <person name="Jarju S."/>
            <person name="Secka A."/>
            <person name="Antonio M."/>
            <person name="Oren A."/>
            <person name="Chaudhuri R."/>
            <person name="La Ragione R.M."/>
            <person name="Hildebrand F."/>
            <person name="Pallen M.J."/>
        </authorList>
    </citation>
    <scope>NUCLEOTIDE SEQUENCE [LARGE SCALE GENOMIC DNA]</scope>
    <source>
        <strain evidence="13 14">Sa1CVN1</strain>
    </source>
</reference>
<dbReference type="EMBL" id="JACSPP010000041">
    <property type="protein sequence ID" value="MBD8041156.1"/>
    <property type="molecule type" value="Genomic_DNA"/>
</dbReference>
<protein>
    <recommendedName>
        <fullName evidence="2">histidine kinase</fullName>
        <ecNumber evidence="2">2.7.13.3</ecNumber>
    </recommendedName>
</protein>
<evidence type="ECO:0000256" key="4">
    <source>
        <dbReference type="ARBA" id="ARBA00023015"/>
    </source>
</evidence>
<dbReference type="Proteomes" id="UP000620874">
    <property type="component" value="Unassembled WGS sequence"/>
</dbReference>
<accession>A0ABR8YAN4</accession>
<dbReference type="EC" id="2.7.13.3" evidence="2"/>
<comment type="caution">
    <text evidence="13">The sequence shown here is derived from an EMBL/GenBank/DDBJ whole genome shotgun (WGS) entry which is preliminary data.</text>
</comment>
<dbReference type="Gene3D" id="2.130.10.10">
    <property type="entry name" value="YVTN repeat-like/Quinoprotein amine dehydrogenase"/>
    <property type="match status" value="4"/>
</dbReference>
<dbReference type="InterPro" id="IPR018060">
    <property type="entry name" value="HTH_AraC"/>
</dbReference>